<dbReference type="InterPro" id="IPR015424">
    <property type="entry name" value="PyrdxlP-dep_Trfase"/>
</dbReference>
<evidence type="ECO:0000313" key="2">
    <source>
        <dbReference type="EMBL" id="MEB3958653.1"/>
    </source>
</evidence>
<dbReference type="PANTHER" id="PTHR14237">
    <property type="entry name" value="MOLYBDOPTERIN COFACTOR SULFURASE MOSC"/>
    <property type="match status" value="1"/>
</dbReference>
<keyword evidence="2" id="KW-0032">Aminotransferase</keyword>
<reference evidence="2 3" key="1">
    <citation type="submission" date="2022-10" db="EMBL/GenBank/DDBJ databases">
        <authorList>
            <person name="Xie J."/>
            <person name="Shen N."/>
        </authorList>
    </citation>
    <scope>NUCLEOTIDE SEQUENCE [LARGE SCALE GENOMIC DNA]</scope>
    <source>
        <strain evidence="2 3">DSM 41681</strain>
    </source>
</reference>
<dbReference type="EMBL" id="JAOZYB010000001">
    <property type="protein sequence ID" value="MEB3958653.1"/>
    <property type="molecule type" value="Genomic_DNA"/>
</dbReference>
<gene>
    <name evidence="2" type="ORF">OKJ48_00010</name>
</gene>
<dbReference type="GO" id="GO:0008483">
    <property type="term" value="F:transaminase activity"/>
    <property type="evidence" value="ECO:0007669"/>
    <property type="project" value="UniProtKB-KW"/>
</dbReference>
<dbReference type="RefSeq" id="WP_324765639.1">
    <property type="nucleotide sequence ID" value="NZ_BAAATS010000022.1"/>
</dbReference>
<evidence type="ECO:0000259" key="1">
    <source>
        <dbReference type="Pfam" id="PF00266"/>
    </source>
</evidence>
<dbReference type="Pfam" id="PF00266">
    <property type="entry name" value="Aminotran_5"/>
    <property type="match status" value="1"/>
</dbReference>
<feature type="domain" description="Aminotransferase class V" evidence="1">
    <location>
        <begin position="79"/>
        <end position="465"/>
    </location>
</feature>
<evidence type="ECO:0000313" key="3">
    <source>
        <dbReference type="Proteomes" id="UP001352223"/>
    </source>
</evidence>
<dbReference type="InterPro" id="IPR015421">
    <property type="entry name" value="PyrdxlP-dep_Trfase_major"/>
</dbReference>
<keyword evidence="3" id="KW-1185">Reference proteome</keyword>
<dbReference type="Proteomes" id="UP001352223">
    <property type="component" value="Unassembled WGS sequence"/>
</dbReference>
<keyword evidence="2" id="KW-0808">Transferase</keyword>
<comment type="caution">
    <text evidence="2">The sequence shown here is derived from an EMBL/GenBank/DDBJ whole genome shotgun (WGS) entry which is preliminary data.</text>
</comment>
<dbReference type="Gene3D" id="3.90.1150.10">
    <property type="entry name" value="Aspartate Aminotransferase, domain 1"/>
    <property type="match status" value="1"/>
</dbReference>
<dbReference type="PANTHER" id="PTHR14237:SF19">
    <property type="entry name" value="MITOCHONDRIAL AMIDOXIME REDUCING COMPONENT 1"/>
    <property type="match status" value="1"/>
</dbReference>
<name>A0ABU6C1R9_9ACTN</name>
<proteinExistence type="predicted"/>
<dbReference type="InterPro" id="IPR000192">
    <property type="entry name" value="Aminotrans_V_dom"/>
</dbReference>
<protein>
    <submittedName>
        <fullName evidence="2">Aminotransferase class V-fold PLP-dependent enzyme</fullName>
    </submittedName>
</protein>
<accession>A0ABU6C1R9</accession>
<dbReference type="Gene3D" id="3.40.640.10">
    <property type="entry name" value="Type I PLP-dependent aspartate aminotransferase-like (Major domain)"/>
    <property type="match status" value="1"/>
</dbReference>
<sequence length="489" mass="53124">MYERGGTGDQACTDAVRGEAYFARIRADEYGYLDEPAPGDRASAARGTAHIYLDHTGSGLPARRQLRLHAARMTGAAWGNPHTDSPASAPSTALVEEARRRILAYAGADPADYTVVFTANATTACRLVGEAYPFRRRHGDLLLTLDNHNSVNGLREFARARHGRTTYVPLSGPDLRLDEERLAAALAERRRGLFAFPAQSNFSGVRHPLEWIGRAQEQGWQVLLDAAAYAPTSRLELSRFRPEFTVLSWYKVFGYPTGVGCLIARHDALAALRRPWFSGGTIQVVSAHAQWHRMAEGPAAFEDGTVNFHAIPEIITGLDWIEEVGVDAIRAHVERLTARLLARLTELRHDTGQPLVRLYGPDTTHRRGGTVALNVLDEAGRLVDERLIARDSAAAGISLRAGCFCNPGAGEAAFAIGAAQLARTGRHHHGLDTIDAYLDHLGLPTGGAVRVSLGLSSTAGDVDAFVDFLRTAYRNRTPDAQGLTARLTC</sequence>
<dbReference type="SUPFAM" id="SSF53383">
    <property type="entry name" value="PLP-dependent transferases"/>
    <property type="match status" value="1"/>
</dbReference>
<organism evidence="2 3">
    <name type="scientific">Streptomyces kunmingensis</name>
    <dbReference type="NCBI Taxonomy" id="68225"/>
    <lineage>
        <taxon>Bacteria</taxon>
        <taxon>Bacillati</taxon>
        <taxon>Actinomycetota</taxon>
        <taxon>Actinomycetes</taxon>
        <taxon>Kitasatosporales</taxon>
        <taxon>Streptomycetaceae</taxon>
        <taxon>Streptomyces</taxon>
    </lineage>
</organism>
<dbReference type="InterPro" id="IPR015422">
    <property type="entry name" value="PyrdxlP-dep_Trfase_small"/>
</dbReference>